<keyword evidence="5" id="KW-1185">Reference proteome</keyword>
<protein>
    <recommendedName>
        <fullName evidence="3">CUB domain-containing protein</fullName>
    </recommendedName>
</protein>
<evidence type="ECO:0000313" key="4">
    <source>
        <dbReference type="EMBL" id="CAI9721744.1"/>
    </source>
</evidence>
<proteinExistence type="predicted"/>
<accession>A0AA36F257</accession>
<dbReference type="SUPFAM" id="SSF49854">
    <property type="entry name" value="Spermadhesin, CUB domain"/>
    <property type="match status" value="1"/>
</dbReference>
<evidence type="ECO:0000259" key="3">
    <source>
        <dbReference type="PROSITE" id="PS01180"/>
    </source>
</evidence>
<dbReference type="InterPro" id="IPR000859">
    <property type="entry name" value="CUB_dom"/>
</dbReference>
<dbReference type="PANTHER" id="PTHR47537">
    <property type="entry name" value="CUBILIN"/>
    <property type="match status" value="1"/>
</dbReference>
<dbReference type="Pfam" id="PF00431">
    <property type="entry name" value="CUB"/>
    <property type="match status" value="1"/>
</dbReference>
<evidence type="ECO:0000256" key="2">
    <source>
        <dbReference type="PROSITE-ProRule" id="PRU00059"/>
    </source>
</evidence>
<dbReference type="InterPro" id="IPR035914">
    <property type="entry name" value="Sperma_CUB_dom_sf"/>
</dbReference>
<dbReference type="Gene3D" id="2.60.120.290">
    <property type="entry name" value="Spermadhesin, CUB domain"/>
    <property type="match status" value="1"/>
</dbReference>
<dbReference type="InterPro" id="IPR053207">
    <property type="entry name" value="Non-NMDA_GluR_Accessory"/>
</dbReference>
<dbReference type="CDD" id="cd00041">
    <property type="entry name" value="CUB"/>
    <property type="match status" value="1"/>
</dbReference>
<dbReference type="Proteomes" id="UP001162480">
    <property type="component" value="Chromosome 4"/>
</dbReference>
<dbReference type="PROSITE" id="PS01180">
    <property type="entry name" value="CUB"/>
    <property type="match status" value="1"/>
</dbReference>
<sequence length="144" mass="16654">MKSESSERDVEEQIWKVFIQRLYIKGKRIQNFNKMSRYTHSDTKMVNILQGIILALTYSIHLSNAVNPACECVVYQSYGNSRGKFTSPNFPETYPRNINCILYTFIGDLGEIIELSFLEFDLKMPGQDRCISARASIWLTIVEI</sequence>
<gene>
    <name evidence="4" type="ORF">OCTVUL_1B018139</name>
</gene>
<dbReference type="PANTHER" id="PTHR47537:SF2">
    <property type="entry name" value="CUBILIN"/>
    <property type="match status" value="1"/>
</dbReference>
<reference evidence="4" key="1">
    <citation type="submission" date="2023-08" db="EMBL/GenBank/DDBJ databases">
        <authorList>
            <person name="Alioto T."/>
            <person name="Alioto T."/>
            <person name="Gomez Garrido J."/>
        </authorList>
    </citation>
    <scope>NUCLEOTIDE SEQUENCE</scope>
</reference>
<comment type="caution">
    <text evidence="2">Lacks conserved residue(s) required for the propagation of feature annotation.</text>
</comment>
<evidence type="ECO:0000313" key="5">
    <source>
        <dbReference type="Proteomes" id="UP001162480"/>
    </source>
</evidence>
<name>A0AA36F257_OCTVU</name>
<feature type="domain" description="CUB" evidence="3">
    <location>
        <begin position="70"/>
        <end position="144"/>
    </location>
</feature>
<keyword evidence="1" id="KW-1015">Disulfide bond</keyword>
<dbReference type="AlphaFoldDB" id="A0AA36F257"/>
<evidence type="ECO:0000256" key="1">
    <source>
        <dbReference type="ARBA" id="ARBA00023157"/>
    </source>
</evidence>
<organism evidence="4 5">
    <name type="scientific">Octopus vulgaris</name>
    <name type="common">Common octopus</name>
    <dbReference type="NCBI Taxonomy" id="6645"/>
    <lineage>
        <taxon>Eukaryota</taxon>
        <taxon>Metazoa</taxon>
        <taxon>Spiralia</taxon>
        <taxon>Lophotrochozoa</taxon>
        <taxon>Mollusca</taxon>
        <taxon>Cephalopoda</taxon>
        <taxon>Coleoidea</taxon>
        <taxon>Octopodiformes</taxon>
        <taxon>Octopoda</taxon>
        <taxon>Incirrata</taxon>
        <taxon>Octopodidae</taxon>
        <taxon>Octopus</taxon>
    </lineage>
</organism>
<dbReference type="GO" id="GO:0005886">
    <property type="term" value="C:plasma membrane"/>
    <property type="evidence" value="ECO:0007669"/>
    <property type="project" value="TreeGrafter"/>
</dbReference>
<dbReference type="EMBL" id="OX597817">
    <property type="protein sequence ID" value="CAI9721744.1"/>
    <property type="molecule type" value="Genomic_DNA"/>
</dbReference>